<dbReference type="RefSeq" id="WP_380225333.1">
    <property type="nucleotide sequence ID" value="NZ_JBHSOF010000011.1"/>
</dbReference>
<keyword evidence="3" id="KW-1185">Reference proteome</keyword>
<evidence type="ECO:0000313" key="2">
    <source>
        <dbReference type="EMBL" id="MFC5663668.1"/>
    </source>
</evidence>
<accession>A0ABW0X1L7</accession>
<feature type="compositionally biased region" description="Pro residues" evidence="1">
    <location>
        <begin position="341"/>
        <end position="350"/>
    </location>
</feature>
<feature type="compositionally biased region" description="Basic and acidic residues" evidence="1">
    <location>
        <begin position="229"/>
        <end position="240"/>
    </location>
</feature>
<proteinExistence type="predicted"/>
<dbReference type="Proteomes" id="UP001595975">
    <property type="component" value="Unassembled WGS sequence"/>
</dbReference>
<feature type="region of interest" description="Disordered" evidence="1">
    <location>
        <begin position="132"/>
        <end position="372"/>
    </location>
</feature>
<feature type="compositionally biased region" description="Gly residues" evidence="1">
    <location>
        <begin position="279"/>
        <end position="304"/>
    </location>
</feature>
<feature type="region of interest" description="Disordered" evidence="1">
    <location>
        <begin position="1"/>
        <end position="41"/>
    </location>
</feature>
<feature type="compositionally biased region" description="Low complexity" evidence="1">
    <location>
        <begin position="305"/>
        <end position="316"/>
    </location>
</feature>
<evidence type="ECO:0000313" key="3">
    <source>
        <dbReference type="Proteomes" id="UP001595975"/>
    </source>
</evidence>
<evidence type="ECO:0000256" key="1">
    <source>
        <dbReference type="SAM" id="MobiDB-lite"/>
    </source>
</evidence>
<feature type="compositionally biased region" description="Gly residues" evidence="1">
    <location>
        <begin position="317"/>
        <end position="332"/>
    </location>
</feature>
<reference evidence="3" key="1">
    <citation type="journal article" date="2019" name="Int. J. Syst. Evol. Microbiol.">
        <title>The Global Catalogue of Microorganisms (GCM) 10K type strain sequencing project: providing services to taxonomists for standard genome sequencing and annotation.</title>
        <authorList>
            <consortium name="The Broad Institute Genomics Platform"/>
            <consortium name="The Broad Institute Genome Sequencing Center for Infectious Disease"/>
            <person name="Wu L."/>
            <person name="Ma J."/>
        </authorList>
    </citation>
    <scope>NUCLEOTIDE SEQUENCE [LARGE SCALE GENOMIC DNA]</scope>
    <source>
        <strain evidence="3">CGMCC 4.1437</strain>
    </source>
</reference>
<protein>
    <recommendedName>
        <fullName evidence="4">Extensin</fullName>
    </recommendedName>
</protein>
<comment type="caution">
    <text evidence="2">The sequence shown here is derived from an EMBL/GenBank/DDBJ whole genome shotgun (WGS) entry which is preliminary data.</text>
</comment>
<name>A0ABW0X1L7_9ACTN</name>
<dbReference type="EMBL" id="JBHSOF010000011">
    <property type="protein sequence ID" value="MFC5663668.1"/>
    <property type="molecule type" value="Genomic_DNA"/>
</dbReference>
<evidence type="ECO:0008006" key="4">
    <source>
        <dbReference type="Google" id="ProtNLM"/>
    </source>
</evidence>
<gene>
    <name evidence="2" type="ORF">ACFP3U_11820</name>
</gene>
<sequence length="372" mass="35570">MSTNRSRRIDRDTAEQLLAGAVGGPSAGQDASLTGPDGSTGRTGVARVLAAAAAPATRDDLAGEEAALAAFREARLAPVPAVAAAPAPVRRRSMATATLTRAFSTKAAAVVLGATALGGVAVAAGTGNLPSALGGGSDEPHRGALAPVASAPPSTPAQRSGGRTAAPFTTGGPSGSASGAPSGGSAGADPTTVDPSASPARPRETPSRTPGEGKGSANPGAHAALCKAFTDKAGKGDRTRPPATDPQFGALITEAGGPDKVEEYCARILRGAGDDDHQGGPGSGPARPGGGSGSGGSSPGGNNQGGNNQSGSSQGSVGPGPGTGGDGDGGSGRASKAATAPPTPLTPPAPATSGRPKTDRTDRPDDTSAEQR</sequence>
<organism evidence="2 3">
    <name type="scientific">Kitasatospora misakiensis</name>
    <dbReference type="NCBI Taxonomy" id="67330"/>
    <lineage>
        <taxon>Bacteria</taxon>
        <taxon>Bacillati</taxon>
        <taxon>Actinomycetota</taxon>
        <taxon>Actinomycetes</taxon>
        <taxon>Kitasatosporales</taxon>
        <taxon>Streptomycetaceae</taxon>
        <taxon>Kitasatospora</taxon>
    </lineage>
</organism>
<feature type="compositionally biased region" description="Basic and acidic residues" evidence="1">
    <location>
        <begin position="356"/>
        <end position="372"/>
    </location>
</feature>